<dbReference type="EMBL" id="UYJE01008942">
    <property type="protein sequence ID" value="VDI68747.1"/>
    <property type="molecule type" value="Genomic_DNA"/>
</dbReference>
<dbReference type="PROSITE" id="PS51125">
    <property type="entry name" value="NHL"/>
    <property type="match status" value="1"/>
</dbReference>
<evidence type="ECO:0000313" key="3">
    <source>
        <dbReference type="EMBL" id="VDI68747.1"/>
    </source>
</evidence>
<evidence type="ECO:0000256" key="2">
    <source>
        <dbReference type="PROSITE-ProRule" id="PRU00504"/>
    </source>
</evidence>
<evidence type="ECO:0000313" key="4">
    <source>
        <dbReference type="Proteomes" id="UP000596742"/>
    </source>
</evidence>
<evidence type="ECO:0000256" key="1">
    <source>
        <dbReference type="ARBA" id="ARBA00022737"/>
    </source>
</evidence>
<dbReference type="GO" id="GO:0061630">
    <property type="term" value="F:ubiquitin protein ligase activity"/>
    <property type="evidence" value="ECO:0007669"/>
    <property type="project" value="TreeGrafter"/>
</dbReference>
<organism evidence="3 4">
    <name type="scientific">Mytilus galloprovincialis</name>
    <name type="common">Mediterranean mussel</name>
    <dbReference type="NCBI Taxonomy" id="29158"/>
    <lineage>
        <taxon>Eukaryota</taxon>
        <taxon>Metazoa</taxon>
        <taxon>Spiralia</taxon>
        <taxon>Lophotrochozoa</taxon>
        <taxon>Mollusca</taxon>
        <taxon>Bivalvia</taxon>
        <taxon>Autobranchia</taxon>
        <taxon>Pteriomorphia</taxon>
        <taxon>Mytilida</taxon>
        <taxon>Mytiloidea</taxon>
        <taxon>Mytilidae</taxon>
        <taxon>Mytilinae</taxon>
        <taxon>Mytilus</taxon>
    </lineage>
</organism>
<protein>
    <submittedName>
        <fullName evidence="3">Uncharacterized protein</fullName>
    </submittedName>
</protein>
<dbReference type="GO" id="GO:0008270">
    <property type="term" value="F:zinc ion binding"/>
    <property type="evidence" value="ECO:0007669"/>
    <property type="project" value="UniProtKB-KW"/>
</dbReference>
<dbReference type="GO" id="GO:0043161">
    <property type="term" value="P:proteasome-mediated ubiquitin-dependent protein catabolic process"/>
    <property type="evidence" value="ECO:0007669"/>
    <property type="project" value="TreeGrafter"/>
</dbReference>
<dbReference type="AlphaFoldDB" id="A0A8B6GSC1"/>
<accession>A0A8B6GSC1</accession>
<proteinExistence type="predicted"/>
<dbReference type="Gene3D" id="2.120.10.30">
    <property type="entry name" value="TolB, C-terminal domain"/>
    <property type="match status" value="1"/>
</dbReference>
<dbReference type="SUPFAM" id="SSF63829">
    <property type="entry name" value="Calcium-dependent phosphotriesterase"/>
    <property type="match status" value="1"/>
</dbReference>
<comment type="caution">
    <text evidence="3">The sequence shown here is derived from an EMBL/GenBank/DDBJ whole genome shotgun (WGS) entry which is preliminary data.</text>
</comment>
<reference evidence="3" key="1">
    <citation type="submission" date="2018-11" db="EMBL/GenBank/DDBJ databases">
        <authorList>
            <person name="Alioto T."/>
            <person name="Alioto T."/>
        </authorList>
    </citation>
    <scope>NUCLEOTIDE SEQUENCE</scope>
</reference>
<dbReference type="PANTHER" id="PTHR24104:SF25">
    <property type="entry name" value="PROTEIN LIN-41"/>
    <property type="match status" value="1"/>
</dbReference>
<dbReference type="PANTHER" id="PTHR24104">
    <property type="entry name" value="E3 UBIQUITIN-PROTEIN LIGASE NHLRC1-RELATED"/>
    <property type="match status" value="1"/>
</dbReference>
<feature type="repeat" description="NHL" evidence="2">
    <location>
        <begin position="209"/>
        <end position="239"/>
    </location>
</feature>
<keyword evidence="4" id="KW-1185">Reference proteome</keyword>
<keyword evidence="1" id="KW-0677">Repeat</keyword>
<dbReference type="GO" id="GO:0000209">
    <property type="term" value="P:protein polyubiquitination"/>
    <property type="evidence" value="ECO:0007669"/>
    <property type="project" value="TreeGrafter"/>
</dbReference>
<dbReference type="InterPro" id="IPR001258">
    <property type="entry name" value="NHL_repeat"/>
</dbReference>
<sequence>MASASKTDRGKQAQQMVPTISKTINDINLTLIKKIEISEGNKGIGITGCTIMPSEKIFFVDVNNHRLVIHSDNGLFVYEIPVSHFPLDVTYIDENTVAVTHVGEPYQIEIINIVNKDTVNQIKTSNQCYGITNENGRLIYHENGSGIQTADVNSESTATTFVKVDGQHHWNYVTTSKDKIYHTEYESGTITCYTVTGQKVWEYKDESILKYVAGVAVDNDSNVYVVSAGNNSIVVLSPDGKQARRLLAEENGIQYPCGIYFDKERNILMVTNLCGPASLYEVK</sequence>
<name>A0A8B6GSC1_MYTGA</name>
<dbReference type="Proteomes" id="UP000596742">
    <property type="component" value="Unassembled WGS sequence"/>
</dbReference>
<dbReference type="OrthoDB" id="6131067at2759"/>
<dbReference type="InterPro" id="IPR050952">
    <property type="entry name" value="TRIM-NHL_E3_ligases"/>
</dbReference>
<gene>
    <name evidence="3" type="ORF">MGAL_10B034162</name>
</gene>
<dbReference type="InterPro" id="IPR011042">
    <property type="entry name" value="6-blade_b-propeller_TolB-like"/>
</dbReference>